<dbReference type="AlphaFoldDB" id="A0AAV5S2P4"/>
<dbReference type="PROSITE" id="PS51194">
    <property type="entry name" value="HELICASE_CTER"/>
    <property type="match status" value="1"/>
</dbReference>
<dbReference type="Pfam" id="PF00271">
    <property type="entry name" value="Helicase_C"/>
    <property type="match status" value="1"/>
</dbReference>
<feature type="region of interest" description="Disordered" evidence="17">
    <location>
        <begin position="1"/>
        <end position="89"/>
    </location>
</feature>
<feature type="compositionally biased region" description="Low complexity" evidence="17">
    <location>
        <begin position="1"/>
        <end position="21"/>
    </location>
</feature>
<feature type="compositionally biased region" description="Basic and acidic residues" evidence="17">
    <location>
        <begin position="878"/>
        <end position="888"/>
    </location>
</feature>
<name>A0AAV5S2P4_MAUHU</name>
<accession>A0AAV5S2P4</accession>
<feature type="compositionally biased region" description="Basic residues" evidence="17">
    <location>
        <begin position="935"/>
        <end position="946"/>
    </location>
</feature>
<dbReference type="GO" id="GO:0006364">
    <property type="term" value="P:rRNA processing"/>
    <property type="evidence" value="ECO:0007669"/>
    <property type="project" value="UniProtKB-KW"/>
</dbReference>
<evidence type="ECO:0000256" key="5">
    <source>
        <dbReference type="ARBA" id="ARBA00019117"/>
    </source>
</evidence>
<proteinExistence type="inferred from homology"/>
<evidence type="ECO:0000259" key="18">
    <source>
        <dbReference type="PROSITE" id="PS51192"/>
    </source>
</evidence>
<evidence type="ECO:0000256" key="3">
    <source>
        <dbReference type="ARBA" id="ARBA00010379"/>
    </source>
</evidence>
<dbReference type="GO" id="GO:0005524">
    <property type="term" value="F:ATP binding"/>
    <property type="evidence" value="ECO:0007669"/>
    <property type="project" value="UniProtKB-KW"/>
</dbReference>
<feature type="domain" description="Helicase ATP-binding" evidence="18">
    <location>
        <begin position="140"/>
        <end position="312"/>
    </location>
</feature>
<dbReference type="GO" id="GO:0016787">
    <property type="term" value="F:hydrolase activity"/>
    <property type="evidence" value="ECO:0007669"/>
    <property type="project" value="UniProtKB-KW"/>
</dbReference>
<evidence type="ECO:0000256" key="17">
    <source>
        <dbReference type="SAM" id="MobiDB-lite"/>
    </source>
</evidence>
<dbReference type="GO" id="GO:0003723">
    <property type="term" value="F:RNA binding"/>
    <property type="evidence" value="ECO:0007669"/>
    <property type="project" value="UniProtKB-KW"/>
</dbReference>
<dbReference type="PROSITE" id="PS00039">
    <property type="entry name" value="DEAD_ATP_HELICASE"/>
    <property type="match status" value="1"/>
</dbReference>
<gene>
    <name evidence="21" type="ORF">DAKH74_046090</name>
</gene>
<dbReference type="Gene3D" id="3.40.50.300">
    <property type="entry name" value="P-loop containing nucleotide triphosphate hydrolases"/>
    <property type="match status" value="2"/>
</dbReference>
<evidence type="ECO:0000259" key="19">
    <source>
        <dbReference type="PROSITE" id="PS51194"/>
    </source>
</evidence>
<protein>
    <recommendedName>
        <fullName evidence="5">ATP-dependent RNA helicase DBP10</fullName>
        <ecNumber evidence="4">3.6.4.13</ecNumber>
    </recommendedName>
    <alternativeName>
        <fullName evidence="6">ATP-dependent RNA helicase dbp10</fullName>
    </alternativeName>
</protein>
<keyword evidence="12" id="KW-0067">ATP-binding</keyword>
<evidence type="ECO:0000313" key="22">
    <source>
        <dbReference type="Proteomes" id="UP001377567"/>
    </source>
</evidence>
<dbReference type="InterPro" id="IPR014014">
    <property type="entry name" value="RNA_helicase_DEAD_Q_motif"/>
</dbReference>
<feature type="compositionally biased region" description="Basic and acidic residues" evidence="17">
    <location>
        <begin position="847"/>
        <end position="859"/>
    </location>
</feature>
<dbReference type="InterPro" id="IPR050079">
    <property type="entry name" value="DEAD_box_RNA_helicase"/>
</dbReference>
<dbReference type="GO" id="GO:0005730">
    <property type="term" value="C:nucleolus"/>
    <property type="evidence" value="ECO:0007669"/>
    <property type="project" value="UniProtKB-SubCell"/>
</dbReference>
<keyword evidence="11 21" id="KW-0347">Helicase</keyword>
<evidence type="ECO:0000256" key="2">
    <source>
        <dbReference type="ARBA" id="ARBA00004604"/>
    </source>
</evidence>
<evidence type="ECO:0000256" key="1">
    <source>
        <dbReference type="ARBA" id="ARBA00003706"/>
    </source>
</evidence>
<dbReference type="EC" id="3.6.4.13" evidence="4"/>
<evidence type="ECO:0000256" key="11">
    <source>
        <dbReference type="ARBA" id="ARBA00022806"/>
    </source>
</evidence>
<evidence type="ECO:0000256" key="8">
    <source>
        <dbReference type="ARBA" id="ARBA00022552"/>
    </source>
</evidence>
<dbReference type="Pfam" id="PF00270">
    <property type="entry name" value="DEAD"/>
    <property type="match status" value="1"/>
</dbReference>
<keyword evidence="9" id="KW-0547">Nucleotide-binding</keyword>
<keyword evidence="8" id="KW-0698">rRNA processing</keyword>
<dbReference type="Proteomes" id="UP001377567">
    <property type="component" value="Unassembled WGS sequence"/>
</dbReference>
<evidence type="ECO:0000256" key="7">
    <source>
        <dbReference type="ARBA" id="ARBA00022517"/>
    </source>
</evidence>
<evidence type="ECO:0000313" key="21">
    <source>
        <dbReference type="EMBL" id="GMM57993.1"/>
    </source>
</evidence>
<evidence type="ECO:0000256" key="15">
    <source>
        <dbReference type="ARBA" id="ARBA00047984"/>
    </source>
</evidence>
<dbReference type="PROSITE" id="PS51192">
    <property type="entry name" value="HELICASE_ATP_BIND_1"/>
    <property type="match status" value="1"/>
</dbReference>
<keyword evidence="7" id="KW-0690">Ribosome biogenesis</keyword>
<reference evidence="21 22" key="1">
    <citation type="journal article" date="2023" name="Elife">
        <title>Identification of key yeast species and microbe-microbe interactions impacting larval growth of Drosophila in the wild.</title>
        <authorList>
            <person name="Mure A."/>
            <person name="Sugiura Y."/>
            <person name="Maeda R."/>
            <person name="Honda K."/>
            <person name="Sakurai N."/>
            <person name="Takahashi Y."/>
            <person name="Watada M."/>
            <person name="Katoh T."/>
            <person name="Gotoh A."/>
            <person name="Gotoh Y."/>
            <person name="Taniguchi I."/>
            <person name="Nakamura K."/>
            <person name="Hayashi T."/>
            <person name="Katayama T."/>
            <person name="Uemura T."/>
            <person name="Hattori Y."/>
        </authorList>
    </citation>
    <scope>NUCLEOTIDE SEQUENCE [LARGE SCALE GENOMIC DNA]</scope>
    <source>
        <strain evidence="21 22">KH-74</strain>
    </source>
</reference>
<feature type="compositionally biased region" description="Basic and acidic residues" evidence="17">
    <location>
        <begin position="913"/>
        <end position="934"/>
    </location>
</feature>
<dbReference type="PROSITE" id="PS51195">
    <property type="entry name" value="Q_MOTIF"/>
    <property type="match status" value="1"/>
</dbReference>
<feature type="short sequence motif" description="Q motif" evidence="16">
    <location>
        <begin position="109"/>
        <end position="137"/>
    </location>
</feature>
<dbReference type="InterPro" id="IPR000629">
    <property type="entry name" value="RNA-helicase_DEAD-box_CS"/>
</dbReference>
<keyword evidence="10" id="KW-0378">Hydrolase</keyword>
<evidence type="ECO:0000256" key="12">
    <source>
        <dbReference type="ARBA" id="ARBA00022840"/>
    </source>
</evidence>
<evidence type="ECO:0000259" key="20">
    <source>
        <dbReference type="PROSITE" id="PS51195"/>
    </source>
</evidence>
<comment type="catalytic activity">
    <reaction evidence="15">
        <text>ATP + H2O = ADP + phosphate + H(+)</text>
        <dbReference type="Rhea" id="RHEA:13065"/>
        <dbReference type="ChEBI" id="CHEBI:15377"/>
        <dbReference type="ChEBI" id="CHEBI:15378"/>
        <dbReference type="ChEBI" id="CHEBI:30616"/>
        <dbReference type="ChEBI" id="CHEBI:43474"/>
        <dbReference type="ChEBI" id="CHEBI:456216"/>
        <dbReference type="EC" id="3.6.4.13"/>
    </reaction>
</comment>
<dbReference type="EMBL" id="BTGD01000018">
    <property type="protein sequence ID" value="GMM57993.1"/>
    <property type="molecule type" value="Genomic_DNA"/>
</dbReference>
<comment type="caution">
    <text evidence="21">The sequence shown here is derived from an EMBL/GenBank/DDBJ whole genome shotgun (WGS) entry which is preliminary data.</text>
</comment>
<evidence type="ECO:0000256" key="10">
    <source>
        <dbReference type="ARBA" id="ARBA00022801"/>
    </source>
</evidence>
<dbReference type="SMART" id="SM01123">
    <property type="entry name" value="DBP10CT"/>
    <property type="match status" value="1"/>
</dbReference>
<dbReference type="PANTHER" id="PTHR47959:SF8">
    <property type="entry name" value="RNA HELICASE"/>
    <property type="match status" value="1"/>
</dbReference>
<evidence type="ECO:0000256" key="13">
    <source>
        <dbReference type="ARBA" id="ARBA00022884"/>
    </source>
</evidence>
<feature type="region of interest" description="Disordered" evidence="17">
    <location>
        <begin position="365"/>
        <end position="392"/>
    </location>
</feature>
<dbReference type="CDD" id="cd17959">
    <property type="entry name" value="DEADc_DDX54"/>
    <property type="match status" value="1"/>
</dbReference>
<dbReference type="CDD" id="cd18787">
    <property type="entry name" value="SF2_C_DEAD"/>
    <property type="match status" value="1"/>
</dbReference>
<organism evidence="21 22">
    <name type="scientific">Maudiozyma humilis</name>
    <name type="common">Sour dough yeast</name>
    <name type="synonym">Kazachstania humilis</name>
    <dbReference type="NCBI Taxonomy" id="51915"/>
    <lineage>
        <taxon>Eukaryota</taxon>
        <taxon>Fungi</taxon>
        <taxon>Dikarya</taxon>
        <taxon>Ascomycota</taxon>
        <taxon>Saccharomycotina</taxon>
        <taxon>Saccharomycetes</taxon>
        <taxon>Saccharomycetales</taxon>
        <taxon>Saccharomycetaceae</taxon>
        <taxon>Maudiozyma</taxon>
    </lineage>
</organism>
<evidence type="ECO:0000256" key="14">
    <source>
        <dbReference type="ARBA" id="ARBA00023242"/>
    </source>
</evidence>
<keyword evidence="13" id="KW-0694">RNA-binding</keyword>
<dbReference type="InterPro" id="IPR011545">
    <property type="entry name" value="DEAD/DEAH_box_helicase_dom"/>
</dbReference>
<evidence type="ECO:0000256" key="16">
    <source>
        <dbReference type="PROSITE-ProRule" id="PRU00552"/>
    </source>
</evidence>
<dbReference type="GO" id="GO:0003724">
    <property type="term" value="F:RNA helicase activity"/>
    <property type="evidence" value="ECO:0007669"/>
    <property type="project" value="UniProtKB-EC"/>
</dbReference>
<dbReference type="InterPro" id="IPR014001">
    <property type="entry name" value="Helicase_ATP-bd"/>
</dbReference>
<keyword evidence="22" id="KW-1185">Reference proteome</keyword>
<comment type="function">
    <text evidence="1">ATP-binding RNA helicase involved in the biogenesis of 60S ribosomal subunits and is required for the normal formation of 25S and 5.8S rRNAs.</text>
</comment>
<comment type="subcellular location">
    <subcellularLocation>
        <location evidence="2">Nucleus</location>
        <location evidence="2">Nucleolus</location>
    </subcellularLocation>
</comment>
<feature type="region of interest" description="Disordered" evidence="17">
    <location>
        <begin position="847"/>
        <end position="946"/>
    </location>
</feature>
<dbReference type="InterPro" id="IPR027417">
    <property type="entry name" value="P-loop_NTPase"/>
</dbReference>
<evidence type="ECO:0000256" key="9">
    <source>
        <dbReference type="ARBA" id="ARBA00022741"/>
    </source>
</evidence>
<dbReference type="SUPFAM" id="SSF52540">
    <property type="entry name" value="P-loop containing nucleoside triphosphate hydrolases"/>
    <property type="match status" value="2"/>
</dbReference>
<dbReference type="Pfam" id="PF08147">
    <property type="entry name" value="DBP10CT"/>
    <property type="match status" value="1"/>
</dbReference>
<dbReference type="FunFam" id="3.40.50.300:FF:000865">
    <property type="entry name" value="ATP-dependent RNA helicase DDX54"/>
    <property type="match status" value="1"/>
</dbReference>
<feature type="compositionally biased region" description="Acidic residues" evidence="17">
    <location>
        <begin position="39"/>
        <end position="62"/>
    </location>
</feature>
<evidence type="ECO:0000256" key="6">
    <source>
        <dbReference type="ARBA" id="ARBA00021760"/>
    </source>
</evidence>
<feature type="domain" description="DEAD-box RNA helicase Q" evidence="20">
    <location>
        <begin position="109"/>
        <end position="137"/>
    </location>
</feature>
<dbReference type="InterPro" id="IPR001650">
    <property type="entry name" value="Helicase_C-like"/>
</dbReference>
<dbReference type="PANTHER" id="PTHR47959">
    <property type="entry name" value="ATP-DEPENDENT RNA HELICASE RHLE-RELATED"/>
    <property type="match status" value="1"/>
</dbReference>
<sequence>MSPVPASHARAARSGSVSGSDSDSDADIAQDLVLGSSDSESDSDSNEENIPDIIDYSDEEEEKPAPKIAQKKRDNSFPSLELSDDDRDKDDVDAYFATNNSANTKHKKGSFASFGLSKLVLGNIARRGFRQPTPIQRKTIPLILQSRDIVGMARTGSGKTAAFVLPMVEKLKTHSGKIGARAVILSPSRELAMQTFAVFKEFARGSQLRGVLLTGGDSLEEQFGMMMDNPDVIVATPGRFLHLKVEMNLDLSSVEYAVFDEADRLFEMGFQDQLNELLAAFPSTRQTLLFSATLPSSLVDFAKAGLTNPVLVRLDAESKISDNLEMLFVSTKNGEREAALLYLLQNVLKIPVASPEDLRKYKEATAHVDGDSDEEDEKPRFKKQRLPSPNELPSPHATILFVPTRHHVEYISQLLRDVGYLVSYLYGTLDQHARKAQLYNFRLGLTPILVVTDVAARGVDIPLLANVVNYSLPASSKIFVHRVGRTARAGSRGWAYSIVAENELPYLLDLELFLGRKILLPQMYEASSALLKQKWVEGGNEPLLFKPPQVPCTSRIVLGACPRLDMEECGDLYKSILESDFDLGVARGVAMKAEKLYFRTRTASSPESAKRAKEVIQGGWDDQNAFFGANPEKEKLDFLARLQNRRNKETVFEFARNPDDKMAVFMKRRRRQLEPIRRKAAERRELLEKERLAGLTHSIEDEVLRGEDGEAGYAVPEAAAAAFEDADTVLAQQHQRKSFKDPQFFLSHYAPAGVIQDKQLELTTGFSTAAAEAAYDLNNDDKVQVHKQTATVKWDKKRKKYVNTQGIDNKKYIVGESGQKIAASFRSGKFDEWAKARKLKPLRVGAREDTDSRLLKDPTKAAGKRTGRFQHKQMKAPRMPDKHRDDYHKQKKKVAAALERGQSVKGVVNRRGPRNELRSTADIRKGRLEHEKRQAKNARPSKRRKY</sequence>
<feature type="domain" description="Helicase C-terminal" evidence="19">
    <location>
        <begin position="373"/>
        <end position="531"/>
    </location>
</feature>
<keyword evidence="14" id="KW-0539">Nucleus</keyword>
<dbReference type="SMART" id="SM00490">
    <property type="entry name" value="HELICc"/>
    <property type="match status" value="1"/>
</dbReference>
<evidence type="ECO:0000256" key="4">
    <source>
        <dbReference type="ARBA" id="ARBA00012552"/>
    </source>
</evidence>
<dbReference type="GO" id="GO:0005829">
    <property type="term" value="C:cytosol"/>
    <property type="evidence" value="ECO:0007669"/>
    <property type="project" value="TreeGrafter"/>
</dbReference>
<feature type="compositionally biased region" description="Basic residues" evidence="17">
    <location>
        <begin position="862"/>
        <end position="875"/>
    </location>
</feature>
<dbReference type="InterPro" id="IPR033517">
    <property type="entry name" value="DDX54/DBP10_DEAD-box_helicase"/>
</dbReference>
<dbReference type="SMART" id="SM00487">
    <property type="entry name" value="DEXDc"/>
    <property type="match status" value="1"/>
</dbReference>
<comment type="similarity">
    <text evidence="3">Belongs to the DEAD box helicase family. DDX54/DBP10 subfamily.</text>
</comment>
<dbReference type="InterPro" id="IPR012541">
    <property type="entry name" value="DBP10_C"/>
</dbReference>